<comment type="caution">
    <text evidence="6">The sequence shown here is derived from an EMBL/GenBank/DDBJ whole genome shotgun (WGS) entry which is preliminary data.</text>
</comment>
<evidence type="ECO:0000256" key="2">
    <source>
        <dbReference type="ARBA" id="ARBA00022448"/>
    </source>
</evidence>
<gene>
    <name evidence="6" type="ORF">GCM10023153_16270</name>
</gene>
<name>A0ABP8JR31_9MICO</name>
<dbReference type="EMBL" id="BAABFX010000025">
    <property type="protein sequence ID" value="GAA4394822.1"/>
    <property type="molecule type" value="Genomic_DNA"/>
</dbReference>
<evidence type="ECO:0000256" key="3">
    <source>
        <dbReference type="ARBA" id="ARBA00022729"/>
    </source>
</evidence>
<reference evidence="7" key="1">
    <citation type="journal article" date="2019" name="Int. J. Syst. Evol. Microbiol.">
        <title>The Global Catalogue of Microorganisms (GCM) 10K type strain sequencing project: providing services to taxonomists for standard genome sequencing and annotation.</title>
        <authorList>
            <consortium name="The Broad Institute Genomics Platform"/>
            <consortium name="The Broad Institute Genome Sequencing Center for Infectious Disease"/>
            <person name="Wu L."/>
            <person name="Ma J."/>
        </authorList>
    </citation>
    <scope>NUCLEOTIDE SEQUENCE [LARGE SCALE GENOMIC DNA]</scope>
    <source>
        <strain evidence="7">JCM 17738</strain>
    </source>
</reference>
<feature type="compositionally biased region" description="Low complexity" evidence="5">
    <location>
        <begin position="52"/>
        <end position="67"/>
    </location>
</feature>
<accession>A0ABP8JR31</accession>
<dbReference type="SUPFAM" id="SSF53850">
    <property type="entry name" value="Periplasmic binding protein-like II"/>
    <property type="match status" value="1"/>
</dbReference>
<evidence type="ECO:0000256" key="5">
    <source>
        <dbReference type="SAM" id="MobiDB-lite"/>
    </source>
</evidence>
<evidence type="ECO:0000313" key="7">
    <source>
        <dbReference type="Proteomes" id="UP001500390"/>
    </source>
</evidence>
<dbReference type="Gene3D" id="3.40.190.10">
    <property type="entry name" value="Periplasmic binding protein-like II"/>
    <property type="match status" value="2"/>
</dbReference>
<proteinExistence type="predicted"/>
<dbReference type="CDD" id="cd13590">
    <property type="entry name" value="PBP2_PotD_PotF_like"/>
    <property type="match status" value="1"/>
</dbReference>
<dbReference type="PRINTS" id="PR00909">
    <property type="entry name" value="SPERMDNBNDNG"/>
</dbReference>
<dbReference type="PANTHER" id="PTHR30222:SF17">
    <property type="entry name" value="SPERMIDINE_PUTRESCINE-BINDING PERIPLASMIC PROTEIN"/>
    <property type="match status" value="1"/>
</dbReference>
<dbReference type="Pfam" id="PF13416">
    <property type="entry name" value="SBP_bac_8"/>
    <property type="match status" value="1"/>
</dbReference>
<keyword evidence="4" id="KW-0574">Periplasm</keyword>
<organism evidence="6 7">
    <name type="scientific">Ornithinibacter aureus</name>
    <dbReference type="NCBI Taxonomy" id="622664"/>
    <lineage>
        <taxon>Bacteria</taxon>
        <taxon>Bacillati</taxon>
        <taxon>Actinomycetota</taxon>
        <taxon>Actinomycetes</taxon>
        <taxon>Micrococcales</taxon>
        <taxon>Intrasporangiaceae</taxon>
        <taxon>Ornithinibacter</taxon>
    </lineage>
</organism>
<feature type="region of interest" description="Disordered" evidence="5">
    <location>
        <begin position="52"/>
        <end position="75"/>
    </location>
</feature>
<sequence>MPLPGPLRHTDRVPNRDAAAGGALAGHASRLGGPTRRAALTGLGGALLAACTDGGSGDPSPSATPTALPTPTPLPSAQRRLVWATWPEYIDVDDSGSQRPSLDRFTAETGIPVTYEEVIEDNEEYVATIADDLAAKRPVGADILTLTTWMTARLARSGQLQPFGPVPNAKNLIPALAAPDWDPQQRLSLPWQAGLTGITYDARRVGRAIGSVEELFTRPDLKGKVGFFTDFNDSIGLTLRSQGNDLATATPDDVSAATALLRDATERGQIAGFYGNDYLEALDSGALVASLGWSGDILQAQADNPYLKFVPPEEGLVIWSDNLVVPAGSLQAATVTALADYYYQPEVAATVAAWVNYICPVQGAQEAMERLDPDLAASPLIFPDSSILDRCYQLPTFAADDELRVRDEFAAMVAASRR</sequence>
<dbReference type="PANTHER" id="PTHR30222">
    <property type="entry name" value="SPERMIDINE/PUTRESCINE-BINDING PERIPLASMIC PROTEIN"/>
    <property type="match status" value="1"/>
</dbReference>
<dbReference type="InterPro" id="IPR001188">
    <property type="entry name" value="Sperm_putr-bd"/>
</dbReference>
<evidence type="ECO:0000256" key="4">
    <source>
        <dbReference type="ARBA" id="ARBA00022764"/>
    </source>
</evidence>
<dbReference type="Proteomes" id="UP001500390">
    <property type="component" value="Unassembled WGS sequence"/>
</dbReference>
<keyword evidence="3" id="KW-0732">Signal</keyword>
<keyword evidence="2" id="KW-0813">Transport</keyword>
<protein>
    <submittedName>
        <fullName evidence="6">Spermidine/putrescine ABC transporter substrate-binding protein</fullName>
    </submittedName>
</protein>
<keyword evidence="7" id="KW-1185">Reference proteome</keyword>
<comment type="subcellular location">
    <subcellularLocation>
        <location evidence="1">Periplasm</location>
    </subcellularLocation>
</comment>
<dbReference type="InterPro" id="IPR006059">
    <property type="entry name" value="SBP"/>
</dbReference>
<evidence type="ECO:0000256" key="1">
    <source>
        <dbReference type="ARBA" id="ARBA00004418"/>
    </source>
</evidence>
<evidence type="ECO:0000313" key="6">
    <source>
        <dbReference type="EMBL" id="GAA4394822.1"/>
    </source>
</evidence>